<gene>
    <name evidence="1" type="ORF">XELAEV_18034003mg</name>
</gene>
<dbReference type="Proteomes" id="UP000694892">
    <property type="component" value="Chromosome 6S"/>
</dbReference>
<evidence type="ECO:0000313" key="2">
    <source>
        <dbReference type="Proteomes" id="UP000694892"/>
    </source>
</evidence>
<accession>A0A974CKC1</accession>
<organism evidence="1 2">
    <name type="scientific">Xenopus laevis</name>
    <name type="common">African clawed frog</name>
    <dbReference type="NCBI Taxonomy" id="8355"/>
    <lineage>
        <taxon>Eukaryota</taxon>
        <taxon>Metazoa</taxon>
        <taxon>Chordata</taxon>
        <taxon>Craniata</taxon>
        <taxon>Vertebrata</taxon>
        <taxon>Euteleostomi</taxon>
        <taxon>Amphibia</taxon>
        <taxon>Batrachia</taxon>
        <taxon>Anura</taxon>
        <taxon>Pipoidea</taxon>
        <taxon>Pipidae</taxon>
        <taxon>Xenopodinae</taxon>
        <taxon>Xenopus</taxon>
        <taxon>Xenopus</taxon>
    </lineage>
</organism>
<name>A0A974CKC1_XENLA</name>
<protein>
    <submittedName>
        <fullName evidence="1">Uncharacterized protein</fullName>
    </submittedName>
</protein>
<proteinExistence type="predicted"/>
<dbReference type="AlphaFoldDB" id="A0A974CKC1"/>
<evidence type="ECO:0000313" key="1">
    <source>
        <dbReference type="EMBL" id="OCT75014.1"/>
    </source>
</evidence>
<sequence length="82" mass="9641">MIRIKEHLSEIRNPRASEKSNITRHISQCNGGHTSYFSAFQSEIRGGDLMNLLPRREVFWIFHLQTRLPLGLNYEFNVTCYT</sequence>
<reference evidence="2" key="1">
    <citation type="journal article" date="2016" name="Nature">
        <title>Genome evolution in the allotetraploid frog Xenopus laevis.</title>
        <authorList>
            <person name="Session A.M."/>
            <person name="Uno Y."/>
            <person name="Kwon T."/>
            <person name="Chapman J.A."/>
            <person name="Toyoda A."/>
            <person name="Takahashi S."/>
            <person name="Fukui A."/>
            <person name="Hikosaka A."/>
            <person name="Suzuki A."/>
            <person name="Kondo M."/>
            <person name="van Heeringen S.J."/>
            <person name="Quigley I."/>
            <person name="Heinz S."/>
            <person name="Ogino H."/>
            <person name="Ochi H."/>
            <person name="Hellsten U."/>
            <person name="Lyons J.B."/>
            <person name="Simakov O."/>
            <person name="Putnam N."/>
            <person name="Stites J."/>
            <person name="Kuroki Y."/>
            <person name="Tanaka T."/>
            <person name="Michiue T."/>
            <person name="Watanabe M."/>
            <person name="Bogdanovic O."/>
            <person name="Lister R."/>
            <person name="Georgiou G."/>
            <person name="Paranjpe S.S."/>
            <person name="van Kruijsbergen I."/>
            <person name="Shu S."/>
            <person name="Carlson J."/>
            <person name="Kinoshita T."/>
            <person name="Ohta Y."/>
            <person name="Mawaribuchi S."/>
            <person name="Jenkins J."/>
            <person name="Grimwood J."/>
            <person name="Schmutz J."/>
            <person name="Mitros T."/>
            <person name="Mozaffari S.V."/>
            <person name="Suzuki Y."/>
            <person name="Haramoto Y."/>
            <person name="Yamamoto T.S."/>
            <person name="Takagi C."/>
            <person name="Heald R."/>
            <person name="Miller K."/>
            <person name="Haudenschild C."/>
            <person name="Kitzman J."/>
            <person name="Nakayama T."/>
            <person name="Izutsu Y."/>
            <person name="Robert J."/>
            <person name="Fortriede J."/>
            <person name="Burns K."/>
            <person name="Lotay V."/>
            <person name="Karimi K."/>
            <person name="Yasuoka Y."/>
            <person name="Dichmann D.S."/>
            <person name="Flajnik M.F."/>
            <person name="Houston D.W."/>
            <person name="Shendure J."/>
            <person name="DuPasquier L."/>
            <person name="Vize P.D."/>
            <person name="Zorn A.M."/>
            <person name="Ito M."/>
            <person name="Marcotte E.M."/>
            <person name="Wallingford J.B."/>
            <person name="Ito Y."/>
            <person name="Asashima M."/>
            <person name="Ueno N."/>
            <person name="Matsuda Y."/>
            <person name="Veenstra G.J."/>
            <person name="Fujiyama A."/>
            <person name="Harland R.M."/>
            <person name="Taira M."/>
            <person name="Rokhsar D.S."/>
        </authorList>
    </citation>
    <scope>NUCLEOTIDE SEQUENCE [LARGE SCALE GENOMIC DNA]</scope>
    <source>
        <strain evidence="2">J</strain>
    </source>
</reference>
<dbReference type="EMBL" id="CM004477">
    <property type="protein sequence ID" value="OCT75014.1"/>
    <property type="molecule type" value="Genomic_DNA"/>
</dbReference>